<keyword evidence="3" id="KW-1185">Reference proteome</keyword>
<keyword evidence="1" id="KW-0812">Transmembrane</keyword>
<feature type="transmembrane region" description="Helical" evidence="1">
    <location>
        <begin position="60"/>
        <end position="79"/>
    </location>
</feature>
<feature type="transmembrane region" description="Helical" evidence="1">
    <location>
        <begin position="166"/>
        <end position="189"/>
    </location>
</feature>
<proteinExistence type="predicted"/>
<keyword evidence="1" id="KW-0472">Membrane</keyword>
<sequence length="201" mass="23153">MDYSRYSIQELQESLNSIDEDAYPDRYQKLLAEFEARKEEVEQHREDEEEKFYVTVNSRLNILAWLQIITCLGFIYAGVTNLFDQFTFFNLAIFLGTSVLNGLAGYLLLKRIKLGFHLSFFNQIAQLFAFNLGFIYYSYSGLGYLMVVIQDGIALKASTLSPSFQFLWGSNLGLGVGLDLVALFFIYLLNTCRNDDQIWKS</sequence>
<name>A0ABV7GE27_9GAMM</name>
<protein>
    <submittedName>
        <fullName evidence="2">Uncharacterized protein</fullName>
    </submittedName>
</protein>
<dbReference type="Proteomes" id="UP001595621">
    <property type="component" value="Unassembled WGS sequence"/>
</dbReference>
<feature type="transmembrane region" description="Helical" evidence="1">
    <location>
        <begin position="85"/>
        <end position="108"/>
    </location>
</feature>
<dbReference type="EMBL" id="JBHRTD010000012">
    <property type="protein sequence ID" value="MFC3138500.1"/>
    <property type="molecule type" value="Genomic_DNA"/>
</dbReference>
<evidence type="ECO:0000256" key="1">
    <source>
        <dbReference type="SAM" id="Phobius"/>
    </source>
</evidence>
<evidence type="ECO:0000313" key="3">
    <source>
        <dbReference type="Proteomes" id="UP001595621"/>
    </source>
</evidence>
<evidence type="ECO:0000313" key="2">
    <source>
        <dbReference type="EMBL" id="MFC3138500.1"/>
    </source>
</evidence>
<reference evidence="3" key="1">
    <citation type="journal article" date="2019" name="Int. J. Syst. Evol. Microbiol.">
        <title>The Global Catalogue of Microorganisms (GCM) 10K type strain sequencing project: providing services to taxonomists for standard genome sequencing and annotation.</title>
        <authorList>
            <consortium name="The Broad Institute Genomics Platform"/>
            <consortium name="The Broad Institute Genome Sequencing Center for Infectious Disease"/>
            <person name="Wu L."/>
            <person name="Ma J."/>
        </authorList>
    </citation>
    <scope>NUCLEOTIDE SEQUENCE [LARGE SCALE GENOMIC DNA]</scope>
    <source>
        <strain evidence="3">KCTC 52277</strain>
    </source>
</reference>
<organism evidence="2 3">
    <name type="scientific">Shewanella submarina</name>
    <dbReference type="NCBI Taxonomy" id="2016376"/>
    <lineage>
        <taxon>Bacteria</taxon>
        <taxon>Pseudomonadati</taxon>
        <taxon>Pseudomonadota</taxon>
        <taxon>Gammaproteobacteria</taxon>
        <taxon>Alteromonadales</taxon>
        <taxon>Shewanellaceae</taxon>
        <taxon>Shewanella</taxon>
    </lineage>
</organism>
<comment type="caution">
    <text evidence="2">The sequence shown here is derived from an EMBL/GenBank/DDBJ whole genome shotgun (WGS) entry which is preliminary data.</text>
</comment>
<gene>
    <name evidence="2" type="ORF">ACFOE0_09920</name>
</gene>
<dbReference type="RefSeq" id="WP_248935722.1">
    <property type="nucleotide sequence ID" value="NZ_JAKILF010000003.1"/>
</dbReference>
<keyword evidence="1" id="KW-1133">Transmembrane helix</keyword>
<accession>A0ABV7GE27</accession>